<dbReference type="CDD" id="cd01522">
    <property type="entry name" value="RHOD_1"/>
    <property type="match status" value="1"/>
</dbReference>
<reference evidence="2 3" key="1">
    <citation type="submission" date="2019-12" db="EMBL/GenBank/DDBJ databases">
        <title>Comparative genomics gives insights into the taxonomy of the Azoarcus-Aromatoleum group and reveals separate origins of nif in the plant-associated Azoarcus and non-plant-associated Aromatoleum sub-groups.</title>
        <authorList>
            <person name="Lafos M."/>
            <person name="Maluk M."/>
            <person name="Batista M."/>
            <person name="Junghare M."/>
            <person name="Carmona M."/>
            <person name="Faoro H."/>
            <person name="Cruz L.M."/>
            <person name="Battistoni F."/>
            <person name="De Souza E."/>
            <person name="Pedrosa F."/>
            <person name="Chen W.-M."/>
            <person name="Poole P.S."/>
            <person name="Dixon R.A."/>
            <person name="James E.K."/>
        </authorList>
    </citation>
    <scope>NUCLEOTIDE SEQUENCE [LARGE SCALE GENOMIC DNA]</scope>
    <source>
        <strain evidence="2 3">22Lin</strain>
    </source>
</reference>
<evidence type="ECO:0000313" key="2">
    <source>
        <dbReference type="EMBL" id="NMG76595.1"/>
    </source>
</evidence>
<gene>
    <name evidence="2" type="ORF">GPA25_17685</name>
</gene>
<proteinExistence type="predicted"/>
<feature type="domain" description="Rhodanese" evidence="1">
    <location>
        <begin position="15"/>
        <end position="116"/>
    </location>
</feature>
<comment type="caution">
    <text evidence="2">The sequence shown here is derived from an EMBL/GenBank/DDBJ whole genome shotgun (WGS) entry which is preliminary data.</text>
</comment>
<sequence length="137" mass="15219">MEHLTPEETVRFLNDNPRALFIDCRSEMEYRFVGHPSGTRHVSWNDGPSWDVNPNFVGAVRMLADDALDRPVGVICRTGERAVEAGKALEAAGFSRVFTVLHGFEGDLGENHQRGGVNGWRFDGLPWETSACRQCGS</sequence>
<dbReference type="SMART" id="SM00450">
    <property type="entry name" value="RHOD"/>
    <property type="match status" value="1"/>
</dbReference>
<dbReference type="Pfam" id="PF00581">
    <property type="entry name" value="Rhodanese"/>
    <property type="match status" value="1"/>
</dbReference>
<evidence type="ECO:0000259" key="1">
    <source>
        <dbReference type="PROSITE" id="PS50206"/>
    </source>
</evidence>
<protein>
    <submittedName>
        <fullName evidence="2">Rhodanese-like domain-containing protein</fullName>
    </submittedName>
</protein>
<evidence type="ECO:0000313" key="3">
    <source>
        <dbReference type="Proteomes" id="UP000648984"/>
    </source>
</evidence>
<organism evidence="2 3">
    <name type="scientific">Aromatoleum diolicum</name>
    <dbReference type="NCBI Taxonomy" id="75796"/>
    <lineage>
        <taxon>Bacteria</taxon>
        <taxon>Pseudomonadati</taxon>
        <taxon>Pseudomonadota</taxon>
        <taxon>Betaproteobacteria</taxon>
        <taxon>Rhodocyclales</taxon>
        <taxon>Rhodocyclaceae</taxon>
        <taxon>Aromatoleum</taxon>
    </lineage>
</organism>
<dbReference type="RefSeq" id="WP_169261732.1">
    <property type="nucleotide sequence ID" value="NZ_WTVQ01000035.1"/>
</dbReference>
<dbReference type="SUPFAM" id="SSF52821">
    <property type="entry name" value="Rhodanese/Cell cycle control phosphatase"/>
    <property type="match status" value="1"/>
</dbReference>
<name>A0ABX1QGE6_9RHOO</name>
<dbReference type="Proteomes" id="UP000648984">
    <property type="component" value="Unassembled WGS sequence"/>
</dbReference>
<dbReference type="EMBL" id="WTVQ01000035">
    <property type="protein sequence ID" value="NMG76595.1"/>
    <property type="molecule type" value="Genomic_DNA"/>
</dbReference>
<keyword evidence="3" id="KW-1185">Reference proteome</keyword>
<dbReference type="InterPro" id="IPR001763">
    <property type="entry name" value="Rhodanese-like_dom"/>
</dbReference>
<dbReference type="Gene3D" id="3.40.250.10">
    <property type="entry name" value="Rhodanese-like domain"/>
    <property type="match status" value="1"/>
</dbReference>
<accession>A0ABX1QGE6</accession>
<dbReference type="PROSITE" id="PS50206">
    <property type="entry name" value="RHODANESE_3"/>
    <property type="match status" value="1"/>
</dbReference>
<dbReference type="InterPro" id="IPR036873">
    <property type="entry name" value="Rhodanese-like_dom_sf"/>
</dbReference>